<feature type="domain" description="DUF2786" evidence="3">
    <location>
        <begin position="115"/>
        <end position="152"/>
    </location>
</feature>
<name>A0ABU1ZY00_9CORY</name>
<evidence type="ECO:0000259" key="3">
    <source>
        <dbReference type="Pfam" id="PF10979"/>
    </source>
</evidence>
<organism evidence="4 5">
    <name type="scientific">Corynebacterium guangdongense</name>
    <dbReference type="NCBI Taxonomy" id="1783348"/>
    <lineage>
        <taxon>Bacteria</taxon>
        <taxon>Bacillati</taxon>
        <taxon>Actinomycetota</taxon>
        <taxon>Actinomycetes</taxon>
        <taxon>Mycobacteriales</taxon>
        <taxon>Corynebacteriaceae</taxon>
        <taxon>Corynebacterium</taxon>
    </lineage>
</organism>
<feature type="region of interest" description="Disordered" evidence="2">
    <location>
        <begin position="313"/>
        <end position="353"/>
    </location>
</feature>
<reference evidence="4" key="1">
    <citation type="submission" date="2023-07" db="EMBL/GenBank/DDBJ databases">
        <title>Sequencing the genomes of 1000 actinobacteria strains.</title>
        <authorList>
            <person name="Klenk H.-P."/>
        </authorList>
    </citation>
    <scope>NUCLEOTIDE SEQUENCE</scope>
    <source>
        <strain evidence="4">DSM 107476</strain>
    </source>
</reference>
<comment type="caution">
    <text evidence="4">The sequence shown here is derived from an EMBL/GenBank/DDBJ whole genome shotgun (WGS) entry which is preliminary data.</text>
</comment>
<keyword evidence="5" id="KW-1185">Reference proteome</keyword>
<gene>
    <name evidence="4" type="ORF">J2S39_001488</name>
</gene>
<evidence type="ECO:0000256" key="1">
    <source>
        <dbReference type="SAM" id="Coils"/>
    </source>
</evidence>
<dbReference type="InterPro" id="IPR024498">
    <property type="entry name" value="DUF2786"/>
</dbReference>
<evidence type="ECO:0000313" key="4">
    <source>
        <dbReference type="EMBL" id="MDR7329812.1"/>
    </source>
</evidence>
<feature type="coiled-coil region" evidence="1">
    <location>
        <begin position="129"/>
        <end position="156"/>
    </location>
</feature>
<dbReference type="RefSeq" id="WP_290194927.1">
    <property type="nucleotide sequence ID" value="NZ_CP047654.1"/>
</dbReference>
<accession>A0ABU1ZY00</accession>
<protein>
    <recommendedName>
        <fullName evidence="3">DUF2786 domain-containing protein</fullName>
    </recommendedName>
</protein>
<dbReference type="EMBL" id="JAVDXZ010000001">
    <property type="protein sequence ID" value="MDR7329812.1"/>
    <property type="molecule type" value="Genomic_DNA"/>
</dbReference>
<sequence length="353" mass="39024">MNNDLLQATVNAARLQILDAGARGWLPDDLRHVLSTGPGLDHLLHTAADLITFLPGPVAERWRRQSRRGGRPPRDMSLLRTWIVELRQLTDIPGADTVLRTDEEALAGLDEPQLKAHQRVQALLAKAESTTYEEEAKALLEKAAQLRQRYRLAEILDELTSGEGPTIATARIHLRAPWVPHQAQLLGAVAQPNGCRAILFHRKGLALIVGETADVRHVTATFASVNRQRDWFMRNSPGARAARKFDETSAYRRSFQLSYATEIGRLLRDAATVPQDAHRGAREEAAGKDALPALTHREVAVADAFNRMFPRRSSMNLSSRHPGGHADGRDAAHNSKLGPDQEAGLRGRRALSR</sequence>
<keyword evidence="1" id="KW-0175">Coiled coil</keyword>
<evidence type="ECO:0000313" key="5">
    <source>
        <dbReference type="Proteomes" id="UP001180840"/>
    </source>
</evidence>
<feature type="compositionally biased region" description="Basic and acidic residues" evidence="2">
    <location>
        <begin position="324"/>
        <end position="333"/>
    </location>
</feature>
<dbReference type="Pfam" id="PF10979">
    <property type="entry name" value="DUF2786"/>
    <property type="match status" value="1"/>
</dbReference>
<proteinExistence type="predicted"/>
<evidence type="ECO:0000256" key="2">
    <source>
        <dbReference type="SAM" id="MobiDB-lite"/>
    </source>
</evidence>
<dbReference type="Proteomes" id="UP001180840">
    <property type="component" value="Unassembled WGS sequence"/>
</dbReference>